<organism evidence="5 6">
    <name type="scientific">Streptosporangium longisporum</name>
    <dbReference type="NCBI Taxonomy" id="46187"/>
    <lineage>
        <taxon>Bacteria</taxon>
        <taxon>Bacillati</taxon>
        <taxon>Actinomycetota</taxon>
        <taxon>Actinomycetes</taxon>
        <taxon>Streptosporangiales</taxon>
        <taxon>Streptosporangiaceae</taxon>
        <taxon>Streptosporangium</taxon>
    </lineage>
</organism>
<keyword evidence="1" id="KW-0547">Nucleotide-binding</keyword>
<dbReference type="EMBL" id="BAAAWD010000006">
    <property type="protein sequence ID" value="GAA2991735.1"/>
    <property type="molecule type" value="Genomic_DNA"/>
</dbReference>
<accession>A0ABN3XS09</accession>
<keyword evidence="6" id="KW-1185">Reference proteome</keyword>
<gene>
    <name evidence="5" type="ORF">GCM10017559_09770</name>
</gene>
<dbReference type="InterPro" id="IPR041664">
    <property type="entry name" value="AAA_16"/>
</dbReference>
<evidence type="ECO:0000256" key="2">
    <source>
        <dbReference type="ARBA" id="ARBA00022840"/>
    </source>
</evidence>
<dbReference type="PRINTS" id="PR00038">
    <property type="entry name" value="HTHLUXR"/>
</dbReference>
<dbReference type="PROSITE" id="PS50043">
    <property type="entry name" value="HTH_LUXR_2"/>
    <property type="match status" value="1"/>
</dbReference>
<dbReference type="SUPFAM" id="SSF46894">
    <property type="entry name" value="C-terminal effector domain of the bipartite response regulators"/>
    <property type="match status" value="1"/>
</dbReference>
<keyword evidence="2" id="KW-0067">ATP-binding</keyword>
<feature type="compositionally biased region" description="Low complexity" evidence="3">
    <location>
        <begin position="849"/>
        <end position="863"/>
    </location>
</feature>
<dbReference type="InterPro" id="IPR027417">
    <property type="entry name" value="P-loop_NTPase"/>
</dbReference>
<proteinExistence type="predicted"/>
<reference evidence="5 6" key="1">
    <citation type="journal article" date="2019" name="Int. J. Syst. Evol. Microbiol.">
        <title>The Global Catalogue of Microorganisms (GCM) 10K type strain sequencing project: providing services to taxonomists for standard genome sequencing and annotation.</title>
        <authorList>
            <consortium name="The Broad Institute Genomics Platform"/>
            <consortium name="The Broad Institute Genome Sequencing Center for Infectious Disease"/>
            <person name="Wu L."/>
            <person name="Ma J."/>
        </authorList>
    </citation>
    <scope>NUCLEOTIDE SEQUENCE [LARGE SCALE GENOMIC DNA]</scope>
    <source>
        <strain evidence="5 6">JCM 3106</strain>
    </source>
</reference>
<feature type="domain" description="HTH luxR-type" evidence="4">
    <location>
        <begin position="869"/>
        <end position="934"/>
    </location>
</feature>
<dbReference type="PANTHER" id="PTHR16305">
    <property type="entry name" value="TESTICULAR SOLUBLE ADENYLYL CYCLASE"/>
    <property type="match status" value="1"/>
</dbReference>
<evidence type="ECO:0000256" key="1">
    <source>
        <dbReference type="ARBA" id="ARBA00022741"/>
    </source>
</evidence>
<dbReference type="Proteomes" id="UP001499930">
    <property type="component" value="Unassembled WGS sequence"/>
</dbReference>
<comment type="caution">
    <text evidence="5">The sequence shown here is derived from an EMBL/GenBank/DDBJ whole genome shotgun (WGS) entry which is preliminary data.</text>
</comment>
<evidence type="ECO:0000259" key="4">
    <source>
        <dbReference type="PROSITE" id="PS50043"/>
    </source>
</evidence>
<evidence type="ECO:0000313" key="6">
    <source>
        <dbReference type="Proteomes" id="UP001499930"/>
    </source>
</evidence>
<dbReference type="InterPro" id="IPR016032">
    <property type="entry name" value="Sig_transdc_resp-reg_C-effctor"/>
</dbReference>
<dbReference type="PROSITE" id="PS00622">
    <property type="entry name" value="HTH_LUXR_1"/>
    <property type="match status" value="1"/>
</dbReference>
<dbReference type="SMART" id="SM00421">
    <property type="entry name" value="HTH_LUXR"/>
    <property type="match status" value="1"/>
</dbReference>
<dbReference type="InterPro" id="IPR000792">
    <property type="entry name" value="Tscrpt_reg_LuxR_C"/>
</dbReference>
<sequence>MLDDAAAGQAGVALLGGDAGIGKTRMIAELAERAASAGFAVLIGQCAELGDVLPYLPLADALRSARGELRAALDARPVLGRLLPGGTDPGMESTSGLTQQQLFGSVLGFLSAQPVLLVLEDLHWADQSTRDLLVFLSRMLQTERVCLVGTYRTDDLHRRHPLRRVLAELNRLPSVTSVELGPLDRHEMTDYLAALGGTDPRVMGEVVDRAEGNPFYAEELLEAASEGSSMTDGLAGLLLSRTELLSDPAQQVLRGAAVAGRRADHDLLQRASGLDDLAFEEAMREIVSRGLLQPDGDYGYAFRHALLQEAVYNDLLPGERTRMHGEFARLLTARGGSAAELAHHYLAGHDLPEALAASVEAGRRAERLGAPAEAHRHFDRALGLWDRVPDAEDRAGIDHASLAVRSATTAADSGDNHRAISQLRRLPPSAEINERLSYILTDLDDEQGAIAAAHAAVEAAPDGPLLARALATYARSLQWSERHDEVEAMAARALETARASDAADAETSALITLAALAALADDIPRAKELLACATAESSGNLAVDLRAIFTQARVQYENGDLAEAAVSADRGLRLAYDSGLKWSTFGTDLRFLRLLVHYVAGEWEAAEKVASGFAVRVGTPAEALLSSFALFVEVARGLPVVEERLSWLEPFCPGDPLVNAMTRGLAAEHALWQGEAEAALEHARAAIEGLPVNDPAAIRLSSTALWALADLGRPGEADAFLERARTPAAIGPGSVRRGPLGPEGLAWLARAEAEWHRAHGRLDVAAWRAVVEAFDFGFVYEVARSRHRLAEALLAAGDRAEAQQEWRLAVEAAASLRAEPLGAALAELGRRARFSSAPSSTATEEPVPASARQASARSAAARSAPGRAALGRAAPLTAREREVLALVAEGLPNREIGERLFIAQKTVSVHVSNILSKLGVASRTQAAAVAHRDDLL</sequence>
<protein>
    <submittedName>
        <fullName evidence="5">Helix-turn-helix transcriptional regulator</fullName>
    </submittedName>
</protein>
<evidence type="ECO:0000313" key="5">
    <source>
        <dbReference type="EMBL" id="GAA2991735.1"/>
    </source>
</evidence>
<dbReference type="Pfam" id="PF13191">
    <property type="entry name" value="AAA_16"/>
    <property type="match status" value="1"/>
</dbReference>
<dbReference type="Gene3D" id="1.25.40.10">
    <property type="entry name" value="Tetratricopeptide repeat domain"/>
    <property type="match status" value="2"/>
</dbReference>
<dbReference type="InterPro" id="IPR011990">
    <property type="entry name" value="TPR-like_helical_dom_sf"/>
</dbReference>
<name>A0ABN3XS09_9ACTN</name>
<dbReference type="Gene3D" id="1.10.10.10">
    <property type="entry name" value="Winged helix-like DNA-binding domain superfamily/Winged helix DNA-binding domain"/>
    <property type="match status" value="1"/>
</dbReference>
<dbReference type="Pfam" id="PF00196">
    <property type="entry name" value="GerE"/>
    <property type="match status" value="1"/>
</dbReference>
<dbReference type="SUPFAM" id="SSF52540">
    <property type="entry name" value="P-loop containing nucleoside triphosphate hydrolases"/>
    <property type="match status" value="1"/>
</dbReference>
<dbReference type="PANTHER" id="PTHR16305:SF35">
    <property type="entry name" value="TRANSCRIPTIONAL ACTIVATOR DOMAIN"/>
    <property type="match status" value="1"/>
</dbReference>
<dbReference type="InterPro" id="IPR036388">
    <property type="entry name" value="WH-like_DNA-bd_sf"/>
</dbReference>
<feature type="region of interest" description="Disordered" evidence="3">
    <location>
        <begin position="835"/>
        <end position="863"/>
    </location>
</feature>
<dbReference type="CDD" id="cd06170">
    <property type="entry name" value="LuxR_C_like"/>
    <property type="match status" value="1"/>
</dbReference>
<dbReference type="SUPFAM" id="SSF48452">
    <property type="entry name" value="TPR-like"/>
    <property type="match status" value="1"/>
</dbReference>
<evidence type="ECO:0000256" key="3">
    <source>
        <dbReference type="SAM" id="MobiDB-lite"/>
    </source>
</evidence>